<evidence type="ECO:0000256" key="11">
    <source>
        <dbReference type="ARBA" id="ARBA00023303"/>
    </source>
</evidence>
<keyword evidence="4" id="KW-0633">Potassium transport</keyword>
<evidence type="ECO:0000256" key="9">
    <source>
        <dbReference type="ARBA" id="ARBA00023065"/>
    </source>
</evidence>
<keyword evidence="9" id="KW-0406">Ion transport</keyword>
<organism evidence="14 15">
    <name type="scientific">Mucilaginibacter gracilis</name>
    <dbReference type="NCBI Taxonomy" id="423350"/>
    <lineage>
        <taxon>Bacteria</taxon>
        <taxon>Pseudomonadati</taxon>
        <taxon>Bacteroidota</taxon>
        <taxon>Sphingobacteriia</taxon>
        <taxon>Sphingobacteriales</taxon>
        <taxon>Sphingobacteriaceae</taxon>
        <taxon>Mucilaginibacter</taxon>
    </lineage>
</organism>
<dbReference type="OrthoDB" id="7626281at2"/>
<dbReference type="GO" id="GO:0016020">
    <property type="term" value="C:membrane"/>
    <property type="evidence" value="ECO:0007669"/>
    <property type="project" value="UniProtKB-SubCell"/>
</dbReference>
<dbReference type="EMBL" id="RBKU01000001">
    <property type="protein sequence ID" value="RKR80374.1"/>
    <property type="molecule type" value="Genomic_DNA"/>
</dbReference>
<feature type="transmembrane region" description="Helical" evidence="13">
    <location>
        <begin position="186"/>
        <end position="203"/>
    </location>
</feature>
<comment type="similarity">
    <text evidence="2">Belongs to the TMEM175 family.</text>
</comment>
<protein>
    <submittedName>
        <fullName evidence="14">Putative membrane protein</fullName>
    </submittedName>
</protein>
<keyword evidence="11" id="KW-0407">Ion channel</keyword>
<dbReference type="PANTHER" id="PTHR31462:SF5">
    <property type="entry name" value="ENDOSOMAL_LYSOSOMAL PROTON CHANNEL TMEM175"/>
    <property type="match status" value="1"/>
</dbReference>
<keyword evidence="7" id="KW-0630">Potassium</keyword>
<keyword evidence="8 13" id="KW-1133">Transmembrane helix</keyword>
<keyword evidence="5 13" id="KW-0812">Transmembrane</keyword>
<dbReference type="AlphaFoldDB" id="A0A495IWH5"/>
<dbReference type="Proteomes" id="UP000268007">
    <property type="component" value="Unassembled WGS sequence"/>
</dbReference>
<evidence type="ECO:0000313" key="14">
    <source>
        <dbReference type="EMBL" id="RKR80374.1"/>
    </source>
</evidence>
<comment type="catalytic activity">
    <reaction evidence="12">
        <text>K(+)(in) = K(+)(out)</text>
        <dbReference type="Rhea" id="RHEA:29463"/>
        <dbReference type="ChEBI" id="CHEBI:29103"/>
    </reaction>
</comment>
<reference evidence="14 15" key="1">
    <citation type="submission" date="2018-10" db="EMBL/GenBank/DDBJ databases">
        <title>Genomic Encyclopedia of Archaeal and Bacterial Type Strains, Phase II (KMG-II): from individual species to whole genera.</title>
        <authorList>
            <person name="Goeker M."/>
        </authorList>
    </citation>
    <scope>NUCLEOTIDE SEQUENCE [LARGE SCALE GENOMIC DNA]</scope>
    <source>
        <strain evidence="14 15">DSM 18602</strain>
    </source>
</reference>
<dbReference type="Pfam" id="PF06736">
    <property type="entry name" value="TMEM175"/>
    <property type="match status" value="1"/>
</dbReference>
<comment type="subcellular location">
    <subcellularLocation>
        <location evidence="1">Membrane</location>
        <topology evidence="1">Multi-pass membrane protein</topology>
    </subcellularLocation>
</comment>
<dbReference type="RefSeq" id="WP_121196133.1">
    <property type="nucleotide sequence ID" value="NZ_RBKU01000001.1"/>
</dbReference>
<evidence type="ECO:0000256" key="1">
    <source>
        <dbReference type="ARBA" id="ARBA00004141"/>
    </source>
</evidence>
<name>A0A495IWH5_9SPHI</name>
<feature type="transmembrane region" description="Helical" evidence="13">
    <location>
        <begin position="20"/>
        <end position="38"/>
    </location>
</feature>
<feature type="transmembrane region" description="Helical" evidence="13">
    <location>
        <begin position="121"/>
        <end position="141"/>
    </location>
</feature>
<evidence type="ECO:0000256" key="3">
    <source>
        <dbReference type="ARBA" id="ARBA00022448"/>
    </source>
</evidence>
<keyword evidence="15" id="KW-1185">Reference proteome</keyword>
<evidence type="ECO:0000256" key="6">
    <source>
        <dbReference type="ARBA" id="ARBA00022826"/>
    </source>
</evidence>
<feature type="transmembrane region" description="Helical" evidence="13">
    <location>
        <begin position="84"/>
        <end position="101"/>
    </location>
</feature>
<gene>
    <name evidence="14" type="ORF">BDD43_0474</name>
</gene>
<keyword evidence="6" id="KW-0631">Potassium channel</keyword>
<keyword evidence="10 13" id="KW-0472">Membrane</keyword>
<evidence type="ECO:0000256" key="10">
    <source>
        <dbReference type="ARBA" id="ARBA00023136"/>
    </source>
</evidence>
<evidence type="ECO:0000256" key="13">
    <source>
        <dbReference type="SAM" id="Phobius"/>
    </source>
</evidence>
<dbReference type="GO" id="GO:0005267">
    <property type="term" value="F:potassium channel activity"/>
    <property type="evidence" value="ECO:0007669"/>
    <property type="project" value="UniProtKB-KW"/>
</dbReference>
<evidence type="ECO:0000256" key="7">
    <source>
        <dbReference type="ARBA" id="ARBA00022958"/>
    </source>
</evidence>
<evidence type="ECO:0000256" key="12">
    <source>
        <dbReference type="ARBA" id="ARBA00034430"/>
    </source>
</evidence>
<evidence type="ECO:0000313" key="15">
    <source>
        <dbReference type="Proteomes" id="UP000268007"/>
    </source>
</evidence>
<comment type="caution">
    <text evidence="14">The sequence shown here is derived from an EMBL/GenBank/DDBJ whole genome shotgun (WGS) entry which is preliminary data.</text>
</comment>
<dbReference type="GO" id="GO:0015252">
    <property type="term" value="F:proton channel activity"/>
    <property type="evidence" value="ECO:0007669"/>
    <property type="project" value="InterPro"/>
</dbReference>
<evidence type="ECO:0000256" key="2">
    <source>
        <dbReference type="ARBA" id="ARBA00006920"/>
    </source>
</evidence>
<feature type="transmembrane region" description="Helical" evidence="13">
    <location>
        <begin position="44"/>
        <end position="72"/>
    </location>
</feature>
<proteinExistence type="inferred from homology"/>
<evidence type="ECO:0000256" key="5">
    <source>
        <dbReference type="ARBA" id="ARBA00022692"/>
    </source>
</evidence>
<dbReference type="PANTHER" id="PTHR31462">
    <property type="entry name" value="ENDOSOMAL/LYSOSOMAL POTASSIUM CHANNEL TMEM175"/>
    <property type="match status" value="1"/>
</dbReference>
<evidence type="ECO:0000256" key="4">
    <source>
        <dbReference type="ARBA" id="ARBA00022538"/>
    </source>
</evidence>
<evidence type="ECO:0000256" key="8">
    <source>
        <dbReference type="ARBA" id="ARBA00022989"/>
    </source>
</evidence>
<accession>A0A495IWH5</accession>
<dbReference type="InterPro" id="IPR010617">
    <property type="entry name" value="TMEM175-like"/>
</dbReference>
<sequence>MKAPSFEDLNIGRVETFSDGVFTVVATLLVFDLHFPHINHPTNANVWMAILSTLPKLIAWINSFLVVCVIWMNHHRFIQILKRIDPTIFWLNNLLLMFISLLPFPTNLMGEYVGNNSATCFYGLCMAMPTLFFSGMGNYLTKHTQLLKVEFDIDILRKSARLHSFLGPSAYLAGAALSWVNSWLAILIYTTITLYFIFPRIRLL</sequence>
<keyword evidence="3" id="KW-0813">Transport</keyword>